<dbReference type="RefSeq" id="WP_264880100.1">
    <property type="nucleotide sequence ID" value="NZ_JAPDOB010000001.1"/>
</dbReference>
<dbReference type="Proteomes" id="UP001526246">
    <property type="component" value="Unassembled WGS sequence"/>
</dbReference>
<keyword evidence="2" id="KW-0812">Transmembrane</keyword>
<organism evidence="3 4">
    <name type="scientific">Sphingomonas arvum</name>
    <dbReference type="NCBI Taxonomy" id="2992113"/>
    <lineage>
        <taxon>Bacteria</taxon>
        <taxon>Pseudomonadati</taxon>
        <taxon>Pseudomonadota</taxon>
        <taxon>Alphaproteobacteria</taxon>
        <taxon>Sphingomonadales</taxon>
        <taxon>Sphingomonadaceae</taxon>
        <taxon>Sphingomonas</taxon>
    </lineage>
</organism>
<evidence type="ECO:0000256" key="2">
    <source>
        <dbReference type="SAM" id="Phobius"/>
    </source>
</evidence>
<dbReference type="EMBL" id="JAPDOB010000001">
    <property type="protein sequence ID" value="MCW3796343.1"/>
    <property type="molecule type" value="Genomic_DNA"/>
</dbReference>
<reference evidence="3 4" key="1">
    <citation type="submission" date="2022-10" db="EMBL/GenBank/DDBJ databases">
        <title>Sphingomonas sp.</title>
        <authorList>
            <person name="Jin C."/>
        </authorList>
    </citation>
    <scope>NUCLEOTIDE SEQUENCE [LARGE SCALE GENOMIC DNA]</scope>
    <source>
        <strain evidence="3 4">BN140010</strain>
    </source>
</reference>
<evidence type="ECO:0000313" key="3">
    <source>
        <dbReference type="EMBL" id="MCW3796343.1"/>
    </source>
</evidence>
<feature type="region of interest" description="Disordered" evidence="1">
    <location>
        <begin position="1"/>
        <end position="51"/>
    </location>
</feature>
<evidence type="ECO:0000313" key="4">
    <source>
        <dbReference type="Proteomes" id="UP001526246"/>
    </source>
</evidence>
<name>A0ABT3JBA0_9SPHN</name>
<comment type="caution">
    <text evidence="3">The sequence shown here is derived from an EMBL/GenBank/DDBJ whole genome shotgun (WGS) entry which is preliminary data.</text>
</comment>
<accession>A0ABT3JBA0</accession>
<evidence type="ECO:0000256" key="1">
    <source>
        <dbReference type="SAM" id="MobiDB-lite"/>
    </source>
</evidence>
<feature type="transmembrane region" description="Helical" evidence="2">
    <location>
        <begin position="55"/>
        <end position="80"/>
    </location>
</feature>
<proteinExistence type="predicted"/>
<keyword evidence="2" id="KW-0472">Membrane</keyword>
<protein>
    <submittedName>
        <fullName evidence="3">Uncharacterized protein</fullName>
    </submittedName>
</protein>
<keyword evidence="2" id="KW-1133">Transmembrane helix</keyword>
<keyword evidence="4" id="KW-1185">Reference proteome</keyword>
<gene>
    <name evidence="3" type="ORF">OMW55_00770</name>
</gene>
<sequence>MKKGDELMPPRPGRRSWTRAEDYIPQRRSRRAPGRQLTARPSQLDSEDHGQGRPLLGIVPFALLMLGLAVLAVAIAITAWPGRNPVQAARATAAEPGTAAPGWLDRR</sequence>